<organism evidence="2 3">
    <name type="scientific">Mycolicibacterium elephantis DSM 44368</name>
    <dbReference type="NCBI Taxonomy" id="1335622"/>
    <lineage>
        <taxon>Bacteria</taxon>
        <taxon>Bacillati</taxon>
        <taxon>Actinomycetota</taxon>
        <taxon>Actinomycetes</taxon>
        <taxon>Mycobacteriales</taxon>
        <taxon>Mycobacteriaceae</taxon>
        <taxon>Mycolicibacterium</taxon>
    </lineage>
</organism>
<dbReference type="PANTHER" id="PTHR43179">
    <property type="entry name" value="RHAMNOSYLTRANSFERASE WBBL"/>
    <property type="match status" value="1"/>
</dbReference>
<evidence type="ECO:0000313" key="2">
    <source>
        <dbReference type="EMBL" id="RWA19353.1"/>
    </source>
</evidence>
<dbReference type="InterPro" id="IPR001173">
    <property type="entry name" value="Glyco_trans_2-like"/>
</dbReference>
<keyword evidence="3" id="KW-1185">Reference proteome</keyword>
<name>A0A439DSR5_9MYCO</name>
<sequence>MSDELVVVTVTYSPGPHLDRFLASLSHATDRPVTVIMADNGSTDGAPEEALERYPNVRLLPTGANLGYGTAVNRAVDEYLKEGAAASYSDFFVVANPDVQWGPRSIDILLEAAARWPRAGALGPLIRDPDGSVYPSARHLPSLVRGGMHAVVGPVWRSNPWTAAYRQERQEPSERPVGWLSGSCLLLRRAAFDEISGFDERYFMYMEDVDLGDRLGKAGWQNVYVPSAEILHDKGHAAGRDPARNLAAHHTSTYTFLADRYSRWWQGPLRWTIRGALAARGGLVVRNSARNRRKGRP</sequence>
<dbReference type="Proteomes" id="UP000287177">
    <property type="component" value="Unassembled WGS sequence"/>
</dbReference>
<dbReference type="RefSeq" id="WP_128109134.1">
    <property type="nucleotide sequence ID" value="NZ_ATDN01000019.1"/>
</dbReference>
<evidence type="ECO:0000259" key="1">
    <source>
        <dbReference type="Pfam" id="PF00535"/>
    </source>
</evidence>
<dbReference type="InterPro" id="IPR029044">
    <property type="entry name" value="Nucleotide-diphossugar_trans"/>
</dbReference>
<comment type="caution">
    <text evidence="2">The sequence shown here is derived from an EMBL/GenBank/DDBJ whole genome shotgun (WGS) entry which is preliminary data.</text>
</comment>
<dbReference type="PANTHER" id="PTHR43179:SF7">
    <property type="entry name" value="RHAMNOSYLTRANSFERASE WBBL"/>
    <property type="match status" value="1"/>
</dbReference>
<proteinExistence type="predicted"/>
<dbReference type="SUPFAM" id="SSF53448">
    <property type="entry name" value="Nucleotide-diphospho-sugar transferases"/>
    <property type="match status" value="1"/>
</dbReference>
<protein>
    <submittedName>
        <fullName evidence="2">dTDP-Rha:alpha-D-GlcNAc-pyrophosphate polyprenol, alpha-3-L-rhamnosyltransferase</fullName>
    </submittedName>
</protein>
<feature type="domain" description="Glycosyltransferase 2-like" evidence="1">
    <location>
        <begin position="7"/>
        <end position="195"/>
    </location>
</feature>
<dbReference type="AlphaFoldDB" id="A0A439DSR5"/>
<reference evidence="2 3" key="1">
    <citation type="submission" date="2013-06" db="EMBL/GenBank/DDBJ databases">
        <title>The draft sequence of the Mycobacterium elephantis genome.</title>
        <authorList>
            <person name="Pettersson F.B."/>
            <person name="Das S."/>
            <person name="Dasgupta S."/>
            <person name="Bhattacharya A."/>
            <person name="Kirsebom L.A."/>
        </authorList>
    </citation>
    <scope>NUCLEOTIDE SEQUENCE [LARGE SCALE GENOMIC DNA]</scope>
    <source>
        <strain evidence="2 3">DSM 44368</strain>
    </source>
</reference>
<dbReference type="GO" id="GO:0016740">
    <property type="term" value="F:transferase activity"/>
    <property type="evidence" value="ECO:0007669"/>
    <property type="project" value="UniProtKB-KW"/>
</dbReference>
<dbReference type="CDD" id="cd04186">
    <property type="entry name" value="GT_2_like_c"/>
    <property type="match status" value="1"/>
</dbReference>
<evidence type="ECO:0000313" key="3">
    <source>
        <dbReference type="Proteomes" id="UP000287177"/>
    </source>
</evidence>
<dbReference type="Gene3D" id="3.90.550.10">
    <property type="entry name" value="Spore Coat Polysaccharide Biosynthesis Protein SpsA, Chain A"/>
    <property type="match status" value="1"/>
</dbReference>
<gene>
    <name evidence="2" type="ORF">MELE44368_21385</name>
</gene>
<dbReference type="Pfam" id="PF00535">
    <property type="entry name" value="Glycos_transf_2"/>
    <property type="match status" value="1"/>
</dbReference>
<keyword evidence="2" id="KW-0808">Transferase</keyword>
<accession>A0A439DSR5</accession>
<dbReference type="EMBL" id="ATDN01000019">
    <property type="protein sequence ID" value="RWA19353.1"/>
    <property type="molecule type" value="Genomic_DNA"/>
</dbReference>